<dbReference type="STRING" id="31234.E3N2N2"/>
<evidence type="ECO:0000256" key="6">
    <source>
        <dbReference type="ARBA" id="ARBA00022741"/>
    </source>
</evidence>
<dbReference type="InterPro" id="IPR046373">
    <property type="entry name" value="Acyl-CoA_Oxase/DH_mid-dom_sf"/>
</dbReference>
<evidence type="ECO:0000259" key="17">
    <source>
        <dbReference type="Pfam" id="PF02770"/>
    </source>
</evidence>
<dbReference type="KEGG" id="crq:GCK72_003417"/>
<evidence type="ECO:0000256" key="14">
    <source>
        <dbReference type="PIRSR" id="PIRSR000168-1"/>
    </source>
</evidence>
<feature type="active site" description="Proton acceptor" evidence="14">
    <location>
        <position position="433"/>
    </location>
</feature>
<dbReference type="InterPro" id="IPR002655">
    <property type="entry name" value="Acyl-CoA_oxidase_C"/>
</dbReference>
<dbReference type="InterPro" id="IPR036250">
    <property type="entry name" value="AcylCo_DH-like_C"/>
</dbReference>
<evidence type="ECO:0000256" key="1">
    <source>
        <dbReference type="ARBA" id="ARBA00001974"/>
    </source>
</evidence>
<keyword evidence="9" id="KW-0067">ATP-binding</keyword>
<evidence type="ECO:0000256" key="9">
    <source>
        <dbReference type="ARBA" id="ARBA00022840"/>
    </source>
</evidence>
<dbReference type="Pfam" id="PF22924">
    <property type="entry name" value="ACOX_C_alpha1"/>
    <property type="match status" value="1"/>
</dbReference>
<dbReference type="RefSeq" id="XP_003097342.2">
    <property type="nucleotide sequence ID" value="XM_003097294.2"/>
</dbReference>
<evidence type="ECO:0000259" key="18">
    <source>
        <dbReference type="Pfam" id="PF14749"/>
    </source>
</evidence>
<keyword evidence="5 13" id="KW-0285">Flavoprotein</keyword>
<comment type="similarity">
    <text evidence="4 13">Belongs to the acyl-CoA oxidase family.</text>
</comment>
<feature type="domain" description="Acyl-CoA oxidase C-alpha1" evidence="19">
    <location>
        <begin position="287"/>
        <end position="448"/>
    </location>
</feature>
<comment type="pathway">
    <text evidence="3">Lipid metabolism; peroxisomal fatty acid beta-oxidation.</text>
</comment>
<dbReference type="Gene3D" id="1.20.140.10">
    <property type="entry name" value="Butyryl-CoA Dehydrogenase, subunit A, domain 3"/>
    <property type="match status" value="2"/>
</dbReference>
<dbReference type="GO" id="GO:1904070">
    <property type="term" value="P:ascaroside biosynthetic process"/>
    <property type="evidence" value="ECO:0007669"/>
    <property type="project" value="TreeGrafter"/>
</dbReference>
<evidence type="ECO:0000256" key="12">
    <source>
        <dbReference type="ARBA" id="ARBA00023140"/>
    </source>
</evidence>
<dbReference type="Pfam" id="PF02770">
    <property type="entry name" value="Acyl-CoA_dh_M"/>
    <property type="match status" value="1"/>
</dbReference>
<dbReference type="FunFam" id="1.20.140.10:FF:000013">
    <property type="entry name" value="Acyl-coenzyme A oxidase"/>
    <property type="match status" value="1"/>
</dbReference>
<dbReference type="InterPro" id="IPR012258">
    <property type="entry name" value="Acyl-CoA_oxidase"/>
</dbReference>
<dbReference type="Proteomes" id="UP000008281">
    <property type="component" value="Unassembled WGS sequence"/>
</dbReference>
<name>E3N2N2_CAERE</name>
<reference evidence="20" key="1">
    <citation type="submission" date="2007-07" db="EMBL/GenBank/DDBJ databases">
        <title>PCAP assembly of the Caenorhabditis remanei genome.</title>
        <authorList>
            <consortium name="The Caenorhabditis remanei Sequencing Consortium"/>
            <person name="Wilson R.K."/>
        </authorList>
    </citation>
    <scope>NUCLEOTIDE SEQUENCE [LARGE SCALE GENOMIC DNA]</scope>
    <source>
        <strain evidence="20">PB4641</strain>
    </source>
</reference>
<dbReference type="InterPro" id="IPR029320">
    <property type="entry name" value="Acyl-CoA_ox_N"/>
</dbReference>
<evidence type="ECO:0000256" key="13">
    <source>
        <dbReference type="PIRNR" id="PIRNR000168"/>
    </source>
</evidence>
<dbReference type="SUPFAM" id="SSF56645">
    <property type="entry name" value="Acyl-CoA dehydrogenase NM domain-like"/>
    <property type="match status" value="1"/>
</dbReference>
<dbReference type="Pfam" id="PF01756">
    <property type="entry name" value="ACOX"/>
    <property type="match status" value="1"/>
</dbReference>
<dbReference type="GO" id="GO:0003997">
    <property type="term" value="F:acyl-CoA oxidase activity"/>
    <property type="evidence" value="ECO:0007669"/>
    <property type="project" value="InterPro"/>
</dbReference>
<feature type="binding site" evidence="15">
    <location>
        <position position="151"/>
    </location>
    <ligand>
        <name>FAD</name>
        <dbReference type="ChEBI" id="CHEBI:57692"/>
    </ligand>
</feature>
<evidence type="ECO:0000259" key="16">
    <source>
        <dbReference type="Pfam" id="PF01756"/>
    </source>
</evidence>
<feature type="domain" description="Acyl-CoA oxidase C-terminal" evidence="16">
    <location>
        <begin position="480"/>
        <end position="656"/>
    </location>
</feature>
<comment type="cofactor">
    <cofactor evidence="1">
        <name>FAD</name>
        <dbReference type="ChEBI" id="CHEBI:57692"/>
    </cofactor>
</comment>
<feature type="domain" description="Acyl-CoA oxidase/dehydrogenase middle" evidence="17">
    <location>
        <begin position="147"/>
        <end position="255"/>
    </location>
</feature>
<dbReference type="PIRSF" id="PIRSF000168">
    <property type="entry name" value="Acyl-CoA_oxidase"/>
    <property type="match status" value="1"/>
</dbReference>
<dbReference type="InterPro" id="IPR006091">
    <property type="entry name" value="Acyl-CoA_Oxase/DH_mid-dom"/>
</dbReference>
<dbReference type="PANTHER" id="PTHR10909:SF250">
    <property type="entry name" value="PEROXISOMAL ACYL-COENZYME A OXIDASE 1"/>
    <property type="match status" value="1"/>
</dbReference>
<sequence length="661" mass="74696">MMLNKSIMDGDNPDLTEERMKGTFDTDKMAALIYGSEKFARRRREISDCVSRIPQLADIKPYPFLTRDEKLMEGTRKISVLNHYLPAIIDKDNAAESLHLHQEVIGFEGHPLALHDSLFIPPLLTQGTDEQHEKWLGRAKRREIIGCYAQTEMGHGSNLRALETTATYDISTQEFILHTPTITALKWWPGNLGKSSNWAVVVADLVIKDTHYGAHMFMVQIRDEKTHEPLTGITVGDIGPKMAFNAADNGFLGFDHYRIPRDHLLMKYSRVEPDGTYIKPMHAKINYHGMVRVRSNMTTEQGLFLAHALTIAVRYSAVRRQGYLDDKSHEVKVLDYQTQQHRLFPSIARAYAFQFAGAETWKLYEQVLNGMKSGNVELMADLHALTSGLKSVVTHQTGEGIEQARMACGGHGYSMASYIFEIFGLAIGGCTYEGENMVMLLQLARYLVKSVELVQSGKSVGPMVAYLAEPDTKVDLTTGPEAYVKVFQHAARRQAWKATDKFHELMKSGQSRDIAWNNCAVELIRASRLHTRLYIMETFIRRVSSISDISIKKVLIDLVNVHVNYEVLDIGTYALEHVSSTQLDSIRSQLYSSLDTLRPNAVSLIDSFQISDMQLRSVLGRRDGHVYPNLFEWAKASPLNQTHVLPSVNQYLKPMMDKAKL</sequence>
<dbReference type="GO" id="GO:0005524">
    <property type="term" value="F:ATP binding"/>
    <property type="evidence" value="ECO:0007669"/>
    <property type="project" value="UniProtKB-KW"/>
</dbReference>
<evidence type="ECO:0000256" key="5">
    <source>
        <dbReference type="ARBA" id="ARBA00022630"/>
    </source>
</evidence>
<evidence type="ECO:0000256" key="4">
    <source>
        <dbReference type="ARBA" id="ARBA00006288"/>
    </source>
</evidence>
<dbReference type="CTD" id="9806939"/>
<keyword evidence="10" id="KW-0560">Oxidoreductase</keyword>
<evidence type="ECO:0000313" key="20">
    <source>
        <dbReference type="EMBL" id="EFO84266.1"/>
    </source>
</evidence>
<keyword evidence="21" id="KW-1185">Reference proteome</keyword>
<dbReference type="Gene3D" id="1.10.540.10">
    <property type="entry name" value="Acyl-CoA dehydrogenase/oxidase, N-terminal domain"/>
    <property type="match status" value="1"/>
</dbReference>
<dbReference type="eggNOG" id="KOG0136">
    <property type="taxonomic scope" value="Eukaryota"/>
</dbReference>
<dbReference type="GO" id="GO:0005777">
    <property type="term" value="C:peroxisome"/>
    <property type="evidence" value="ECO:0007669"/>
    <property type="project" value="UniProtKB-SubCell"/>
</dbReference>
<dbReference type="Gene3D" id="2.40.110.10">
    <property type="entry name" value="Butyryl-CoA Dehydrogenase, subunit A, domain 2"/>
    <property type="match status" value="1"/>
</dbReference>
<feature type="binding site" evidence="15">
    <location>
        <position position="190"/>
    </location>
    <ligand>
        <name>FAD</name>
        <dbReference type="ChEBI" id="CHEBI:57692"/>
    </ligand>
</feature>
<dbReference type="HOGENOM" id="CLU_014629_3_1_1"/>
<dbReference type="PANTHER" id="PTHR10909">
    <property type="entry name" value="ELECTRON TRANSPORT OXIDOREDUCTASE"/>
    <property type="match status" value="1"/>
</dbReference>
<dbReference type="EMBL" id="DS268514">
    <property type="protein sequence ID" value="EFO84266.1"/>
    <property type="molecule type" value="Genomic_DNA"/>
</dbReference>
<proteinExistence type="inferred from homology"/>
<keyword evidence="8" id="KW-0276">Fatty acid metabolism</keyword>
<evidence type="ECO:0000256" key="3">
    <source>
        <dbReference type="ARBA" id="ARBA00004846"/>
    </source>
</evidence>
<dbReference type="FunFam" id="2.40.110.10:FF:000003">
    <property type="entry name" value="Acyl-coenzyme A oxidase"/>
    <property type="match status" value="1"/>
</dbReference>
<dbReference type="GO" id="GO:0055088">
    <property type="term" value="P:lipid homeostasis"/>
    <property type="evidence" value="ECO:0007669"/>
    <property type="project" value="TreeGrafter"/>
</dbReference>
<dbReference type="FunCoup" id="E3N2N2">
    <property type="interactions" value="1685"/>
</dbReference>
<dbReference type="GO" id="GO:0005504">
    <property type="term" value="F:fatty acid binding"/>
    <property type="evidence" value="ECO:0007669"/>
    <property type="project" value="TreeGrafter"/>
</dbReference>
<dbReference type="InterPro" id="IPR009100">
    <property type="entry name" value="AcylCoA_DH/oxidase_NM_dom_sf"/>
</dbReference>
<dbReference type="GO" id="GO:0071949">
    <property type="term" value="F:FAD binding"/>
    <property type="evidence" value="ECO:0007669"/>
    <property type="project" value="InterPro"/>
</dbReference>
<keyword evidence="11" id="KW-0443">Lipid metabolism</keyword>
<evidence type="ECO:0000313" key="21">
    <source>
        <dbReference type="Proteomes" id="UP000008281"/>
    </source>
</evidence>
<dbReference type="GeneID" id="9806939"/>
<evidence type="ECO:0000256" key="2">
    <source>
        <dbReference type="ARBA" id="ARBA00004275"/>
    </source>
</evidence>
<dbReference type="SUPFAM" id="SSF47203">
    <property type="entry name" value="Acyl-CoA dehydrogenase C-terminal domain-like"/>
    <property type="match status" value="2"/>
</dbReference>
<organism evidence="21">
    <name type="scientific">Caenorhabditis remanei</name>
    <name type="common">Caenorhabditis vulgaris</name>
    <dbReference type="NCBI Taxonomy" id="31234"/>
    <lineage>
        <taxon>Eukaryota</taxon>
        <taxon>Metazoa</taxon>
        <taxon>Ecdysozoa</taxon>
        <taxon>Nematoda</taxon>
        <taxon>Chromadorea</taxon>
        <taxon>Rhabditida</taxon>
        <taxon>Rhabditina</taxon>
        <taxon>Rhabditomorpha</taxon>
        <taxon>Rhabditoidea</taxon>
        <taxon>Rhabditidae</taxon>
        <taxon>Peloderinae</taxon>
        <taxon>Caenorhabditis</taxon>
    </lineage>
</organism>
<dbReference type="OMA" id="ANLCNIY"/>
<keyword evidence="6" id="KW-0547">Nucleotide-binding</keyword>
<gene>
    <name evidence="20" type="ORF">CRE_15610</name>
</gene>
<dbReference type="Pfam" id="PF14749">
    <property type="entry name" value="Acyl-CoA_ox_N"/>
    <property type="match status" value="1"/>
</dbReference>
<dbReference type="GO" id="GO:0033540">
    <property type="term" value="P:fatty acid beta-oxidation using acyl-CoA oxidase"/>
    <property type="evidence" value="ECO:0007669"/>
    <property type="project" value="TreeGrafter"/>
</dbReference>
<evidence type="ECO:0000256" key="15">
    <source>
        <dbReference type="PIRSR" id="PIRSR000168-2"/>
    </source>
</evidence>
<keyword evidence="7 13" id="KW-0274">FAD</keyword>
<dbReference type="FunFam" id="1.10.540.10:FF:000006">
    <property type="entry name" value="Acyl-coenzyme A oxidase"/>
    <property type="match status" value="1"/>
</dbReference>
<evidence type="ECO:0000256" key="11">
    <source>
        <dbReference type="ARBA" id="ARBA00023098"/>
    </source>
</evidence>
<evidence type="ECO:0000256" key="10">
    <source>
        <dbReference type="ARBA" id="ARBA00023002"/>
    </source>
</evidence>
<dbReference type="OrthoDB" id="538336at2759"/>
<dbReference type="FunFam" id="1.20.140.10:FF:000005">
    <property type="entry name" value="Acyl-coenzyme A oxidase"/>
    <property type="match status" value="1"/>
</dbReference>
<dbReference type="InterPro" id="IPR055060">
    <property type="entry name" value="ACOX_C_alpha1"/>
</dbReference>
<comment type="subcellular location">
    <subcellularLocation>
        <location evidence="2">Peroxisome</location>
    </subcellularLocation>
</comment>
<dbReference type="InParanoid" id="E3N2N2"/>
<feature type="domain" description="Acyl-coenzyme A oxidase N-terminal" evidence="18">
    <location>
        <begin position="25"/>
        <end position="145"/>
    </location>
</feature>
<evidence type="ECO:0000256" key="7">
    <source>
        <dbReference type="ARBA" id="ARBA00022827"/>
    </source>
</evidence>
<evidence type="ECO:0000256" key="8">
    <source>
        <dbReference type="ARBA" id="ARBA00022832"/>
    </source>
</evidence>
<dbReference type="InterPro" id="IPR037069">
    <property type="entry name" value="AcylCoA_DH/ox_N_sf"/>
</dbReference>
<accession>E3N2N2</accession>
<keyword evidence="12" id="KW-0576">Peroxisome</keyword>
<evidence type="ECO:0000259" key="19">
    <source>
        <dbReference type="Pfam" id="PF22924"/>
    </source>
</evidence>
<dbReference type="AlphaFoldDB" id="E3N2N2"/>
<protein>
    <recommendedName>
        <fullName evidence="13">Acyl-coenzyme A oxidase</fullName>
    </recommendedName>
</protein>